<keyword evidence="2" id="KW-1185">Reference proteome</keyword>
<name>A0A9P6AVQ9_9AGAM</name>
<organism evidence="1 2">
    <name type="scientific">Hydnum rufescens UP504</name>
    <dbReference type="NCBI Taxonomy" id="1448309"/>
    <lineage>
        <taxon>Eukaryota</taxon>
        <taxon>Fungi</taxon>
        <taxon>Dikarya</taxon>
        <taxon>Basidiomycota</taxon>
        <taxon>Agaricomycotina</taxon>
        <taxon>Agaricomycetes</taxon>
        <taxon>Cantharellales</taxon>
        <taxon>Hydnaceae</taxon>
        <taxon>Hydnum</taxon>
    </lineage>
</organism>
<comment type="caution">
    <text evidence="1">The sequence shown here is derived from an EMBL/GenBank/DDBJ whole genome shotgun (WGS) entry which is preliminary data.</text>
</comment>
<sequence>MQEKRMTMSIGVRHFTLHFEFILPSVPWHSFSPRAKSSYRVPDLTPSDRTLTCNRLLPSILPSIYEGVPVYSARQLRALQGVSPRLLGIIRLSEGLGLGFDHPSQPRIHTLPHPGLPSLPHAFPSRPANQSFAHIRPPFCLDPIFTLENLWNLHESRS</sequence>
<protein>
    <submittedName>
        <fullName evidence="1">Uncharacterized protein</fullName>
    </submittedName>
</protein>
<accession>A0A9P6AVQ9</accession>
<proteinExistence type="predicted"/>
<dbReference type="Proteomes" id="UP000886523">
    <property type="component" value="Unassembled WGS sequence"/>
</dbReference>
<dbReference type="EMBL" id="MU128981">
    <property type="protein sequence ID" value="KAF9512848.1"/>
    <property type="molecule type" value="Genomic_DNA"/>
</dbReference>
<dbReference type="AlphaFoldDB" id="A0A9P6AVQ9"/>
<gene>
    <name evidence="1" type="ORF">BS47DRAFT_1029904</name>
</gene>
<evidence type="ECO:0000313" key="2">
    <source>
        <dbReference type="Proteomes" id="UP000886523"/>
    </source>
</evidence>
<reference evidence="1" key="1">
    <citation type="journal article" date="2020" name="Nat. Commun.">
        <title>Large-scale genome sequencing of mycorrhizal fungi provides insights into the early evolution of symbiotic traits.</title>
        <authorList>
            <person name="Miyauchi S."/>
            <person name="Kiss E."/>
            <person name="Kuo A."/>
            <person name="Drula E."/>
            <person name="Kohler A."/>
            <person name="Sanchez-Garcia M."/>
            <person name="Morin E."/>
            <person name="Andreopoulos B."/>
            <person name="Barry K.W."/>
            <person name="Bonito G."/>
            <person name="Buee M."/>
            <person name="Carver A."/>
            <person name="Chen C."/>
            <person name="Cichocki N."/>
            <person name="Clum A."/>
            <person name="Culley D."/>
            <person name="Crous P.W."/>
            <person name="Fauchery L."/>
            <person name="Girlanda M."/>
            <person name="Hayes R.D."/>
            <person name="Keri Z."/>
            <person name="LaButti K."/>
            <person name="Lipzen A."/>
            <person name="Lombard V."/>
            <person name="Magnuson J."/>
            <person name="Maillard F."/>
            <person name="Murat C."/>
            <person name="Nolan M."/>
            <person name="Ohm R.A."/>
            <person name="Pangilinan J."/>
            <person name="Pereira M.F."/>
            <person name="Perotto S."/>
            <person name="Peter M."/>
            <person name="Pfister S."/>
            <person name="Riley R."/>
            <person name="Sitrit Y."/>
            <person name="Stielow J.B."/>
            <person name="Szollosi G."/>
            <person name="Zifcakova L."/>
            <person name="Stursova M."/>
            <person name="Spatafora J.W."/>
            <person name="Tedersoo L."/>
            <person name="Vaario L.M."/>
            <person name="Yamada A."/>
            <person name="Yan M."/>
            <person name="Wang P."/>
            <person name="Xu J."/>
            <person name="Bruns T."/>
            <person name="Baldrian P."/>
            <person name="Vilgalys R."/>
            <person name="Dunand C."/>
            <person name="Henrissat B."/>
            <person name="Grigoriev I.V."/>
            <person name="Hibbett D."/>
            <person name="Nagy L.G."/>
            <person name="Martin F.M."/>
        </authorList>
    </citation>
    <scope>NUCLEOTIDE SEQUENCE</scope>
    <source>
        <strain evidence="1">UP504</strain>
    </source>
</reference>
<evidence type="ECO:0000313" key="1">
    <source>
        <dbReference type="EMBL" id="KAF9512848.1"/>
    </source>
</evidence>